<dbReference type="Ensembl" id="ENSSORT00005000971.1">
    <property type="protein sequence ID" value="ENSSORP00005000942.1"/>
    <property type="gene ID" value="ENSSORG00005000576.1"/>
</dbReference>
<evidence type="ECO:0000313" key="3">
    <source>
        <dbReference type="Proteomes" id="UP000472271"/>
    </source>
</evidence>
<keyword evidence="3" id="KW-1185">Reference proteome</keyword>
<dbReference type="InParanoid" id="A0A672Y3X8"/>
<dbReference type="Proteomes" id="UP000472271">
    <property type="component" value="Chromosome 1"/>
</dbReference>
<name>A0A672Y3X8_9TELE</name>
<reference evidence="2" key="3">
    <citation type="submission" date="2025-09" db="UniProtKB">
        <authorList>
            <consortium name="Ensembl"/>
        </authorList>
    </citation>
    <scope>IDENTIFICATION</scope>
</reference>
<organism evidence="2 3">
    <name type="scientific">Sphaeramia orbicularis</name>
    <name type="common">orbiculate cardinalfish</name>
    <dbReference type="NCBI Taxonomy" id="375764"/>
    <lineage>
        <taxon>Eukaryota</taxon>
        <taxon>Metazoa</taxon>
        <taxon>Chordata</taxon>
        <taxon>Craniata</taxon>
        <taxon>Vertebrata</taxon>
        <taxon>Euteleostomi</taxon>
        <taxon>Actinopterygii</taxon>
        <taxon>Neopterygii</taxon>
        <taxon>Teleostei</taxon>
        <taxon>Neoteleostei</taxon>
        <taxon>Acanthomorphata</taxon>
        <taxon>Gobiaria</taxon>
        <taxon>Kurtiformes</taxon>
        <taxon>Apogonoidei</taxon>
        <taxon>Apogonidae</taxon>
        <taxon>Apogoninae</taxon>
        <taxon>Sphaeramia</taxon>
    </lineage>
</organism>
<accession>A0A672Y3X8</accession>
<evidence type="ECO:0000256" key="1">
    <source>
        <dbReference type="SAM" id="MobiDB-lite"/>
    </source>
</evidence>
<dbReference type="AlphaFoldDB" id="A0A672Y3X8"/>
<feature type="region of interest" description="Disordered" evidence="1">
    <location>
        <begin position="1"/>
        <end position="23"/>
    </location>
</feature>
<proteinExistence type="predicted"/>
<reference evidence="2" key="1">
    <citation type="submission" date="2019-06" db="EMBL/GenBank/DDBJ databases">
        <authorList>
            <consortium name="Wellcome Sanger Institute Data Sharing"/>
        </authorList>
    </citation>
    <scope>NUCLEOTIDE SEQUENCE [LARGE SCALE GENOMIC DNA]</scope>
</reference>
<evidence type="ECO:0000313" key="2">
    <source>
        <dbReference type="Ensembl" id="ENSSORP00005000942.1"/>
    </source>
</evidence>
<sequence length="188" mass="21049">IVERWSGILHGFNPPREEEEREDPCTETRINMCLEIAPDNVTHEKEEGISTDPHSSFFSQQLYPTTKTHHDVGVPVQEFDAFLQTPEATLHAAQQEFNQGAKSQGACVVPEQKEEGKEANCGRQKLFPLFLHNVLKRVGLLHLPQGGHKVGAPEEEENVVKLEQDEVFVIEGLTAIKGKQAFSIRTLS</sequence>
<protein>
    <submittedName>
        <fullName evidence="2">Uncharacterized protein</fullName>
    </submittedName>
</protein>
<reference evidence="2" key="2">
    <citation type="submission" date="2025-08" db="UniProtKB">
        <authorList>
            <consortium name="Ensembl"/>
        </authorList>
    </citation>
    <scope>IDENTIFICATION</scope>
</reference>